<dbReference type="GO" id="GO:0004190">
    <property type="term" value="F:aspartic-type endopeptidase activity"/>
    <property type="evidence" value="ECO:0007669"/>
    <property type="project" value="UniProtKB-UniRule"/>
</dbReference>
<name>A0A9X4MK60_9BACT</name>
<keyword evidence="12" id="KW-1185">Reference proteome</keyword>
<evidence type="ECO:0000256" key="8">
    <source>
        <dbReference type="ARBA" id="ARBA00023136"/>
    </source>
</evidence>
<evidence type="ECO:0000256" key="1">
    <source>
        <dbReference type="ARBA" id="ARBA00006139"/>
    </source>
</evidence>
<evidence type="ECO:0000256" key="10">
    <source>
        <dbReference type="RuleBase" id="RU004181"/>
    </source>
</evidence>
<dbReference type="NCBIfam" id="TIGR00077">
    <property type="entry name" value="lspA"/>
    <property type="match status" value="1"/>
</dbReference>
<evidence type="ECO:0000256" key="9">
    <source>
        <dbReference type="HAMAP-Rule" id="MF_00161"/>
    </source>
</evidence>
<dbReference type="GO" id="GO:0005886">
    <property type="term" value="C:plasma membrane"/>
    <property type="evidence" value="ECO:0007669"/>
    <property type="project" value="UniProtKB-SubCell"/>
</dbReference>
<dbReference type="PRINTS" id="PR00781">
    <property type="entry name" value="LIPOSIGPTASE"/>
</dbReference>
<evidence type="ECO:0000256" key="5">
    <source>
        <dbReference type="ARBA" id="ARBA00022750"/>
    </source>
</evidence>
<dbReference type="EC" id="3.4.23.36" evidence="9"/>
<reference evidence="11" key="1">
    <citation type="journal article" date="2022" name="bioRxiv">
        <title>Thiovibrio frasassiensisgen. nov., sp. nov., an autotrophic, elemental sulfur disproportionating bacterium isolated from sulfidic karst sediment, and proposal of Thiovibrionaceae fam. nov.</title>
        <authorList>
            <person name="Aronson H."/>
            <person name="Thomas C."/>
            <person name="Bhattacharyya M."/>
            <person name="Eckstein S."/>
            <person name="Jensen S."/>
            <person name="Barco R."/>
            <person name="Macalady J."/>
            <person name="Amend J."/>
        </authorList>
    </citation>
    <scope>NUCLEOTIDE SEQUENCE</scope>
    <source>
        <strain evidence="11">RS19-109</strain>
    </source>
</reference>
<keyword evidence="2 9" id="KW-1003">Cell membrane</keyword>
<comment type="similarity">
    <text evidence="1 9 10">Belongs to the peptidase A8 family.</text>
</comment>
<feature type="transmembrane region" description="Helical" evidence="9">
    <location>
        <begin position="40"/>
        <end position="60"/>
    </location>
</feature>
<evidence type="ECO:0000256" key="7">
    <source>
        <dbReference type="ARBA" id="ARBA00022989"/>
    </source>
</evidence>
<dbReference type="RefSeq" id="WP_307633978.1">
    <property type="nucleotide sequence ID" value="NZ_JAPHEH010000001.1"/>
</dbReference>
<sequence>MNKNELPIIPLAWLLAVVLLDQLSKGLVMAYFAMYELRPVIPGLFNLTYLTNTGAAFGMLAGAQSIWRQVFFVGAAVVAIGIMVFSYRQFRSQGKIFAHAIGLVAGGAAGNLIDRLRFGAVVDFLDFYVGTHHWPAFNVADSAITVGVGLFILGTILYPPKESEK</sequence>
<feature type="transmembrane region" description="Helical" evidence="9">
    <location>
        <begin position="12"/>
        <end position="33"/>
    </location>
</feature>
<gene>
    <name evidence="9 11" type="primary">lspA</name>
    <name evidence="11" type="ORF">OLX77_12705</name>
</gene>
<dbReference type="Proteomes" id="UP001154240">
    <property type="component" value="Unassembled WGS sequence"/>
</dbReference>
<dbReference type="AlphaFoldDB" id="A0A9X4MK60"/>
<comment type="caution">
    <text evidence="11">The sequence shown here is derived from an EMBL/GenBank/DDBJ whole genome shotgun (WGS) entry which is preliminary data.</text>
</comment>
<protein>
    <recommendedName>
        <fullName evidence="9">Lipoprotein signal peptidase</fullName>
        <ecNumber evidence="9">3.4.23.36</ecNumber>
    </recommendedName>
    <alternativeName>
        <fullName evidence="9">Prolipoprotein signal peptidase</fullName>
    </alternativeName>
    <alternativeName>
        <fullName evidence="9">Signal peptidase II</fullName>
        <shortName evidence="9">SPase II</shortName>
    </alternativeName>
</protein>
<reference evidence="11" key="2">
    <citation type="submission" date="2022-10" db="EMBL/GenBank/DDBJ databases">
        <authorList>
            <person name="Aronson H.S."/>
        </authorList>
    </citation>
    <scope>NUCLEOTIDE SEQUENCE</scope>
    <source>
        <strain evidence="11">RS19-109</strain>
    </source>
</reference>
<dbReference type="GO" id="GO:0006508">
    <property type="term" value="P:proteolysis"/>
    <property type="evidence" value="ECO:0007669"/>
    <property type="project" value="UniProtKB-KW"/>
</dbReference>
<keyword evidence="7 9" id="KW-1133">Transmembrane helix</keyword>
<comment type="subcellular location">
    <subcellularLocation>
        <location evidence="9">Cell membrane</location>
        <topology evidence="9">Multi-pass membrane protein</topology>
    </subcellularLocation>
</comment>
<keyword evidence="6 9" id="KW-0378">Hydrolase</keyword>
<proteinExistence type="inferred from homology"/>
<feature type="active site" evidence="9">
    <location>
        <position position="141"/>
    </location>
</feature>
<comment type="pathway">
    <text evidence="9">Protein modification; lipoprotein biosynthesis (signal peptide cleavage).</text>
</comment>
<feature type="transmembrane region" description="Helical" evidence="9">
    <location>
        <begin position="133"/>
        <end position="158"/>
    </location>
</feature>
<keyword evidence="8 9" id="KW-0472">Membrane</keyword>
<feature type="transmembrane region" description="Helical" evidence="9">
    <location>
        <begin position="96"/>
        <end position="113"/>
    </location>
</feature>
<dbReference type="InterPro" id="IPR001872">
    <property type="entry name" value="Peptidase_A8"/>
</dbReference>
<dbReference type="PANTHER" id="PTHR33695">
    <property type="entry name" value="LIPOPROTEIN SIGNAL PEPTIDASE"/>
    <property type="match status" value="1"/>
</dbReference>
<comment type="catalytic activity">
    <reaction evidence="9">
        <text>Release of signal peptides from bacterial membrane prolipoproteins. Hydrolyzes -Xaa-Yaa-Zaa-|-(S,diacylglyceryl)Cys-, in which Xaa is hydrophobic (preferably Leu), and Yaa (Ala or Ser) and Zaa (Gly or Ala) have small, neutral side chains.</text>
        <dbReference type="EC" id="3.4.23.36"/>
    </reaction>
</comment>
<dbReference type="EMBL" id="JAPHEH010000001">
    <property type="protein sequence ID" value="MDG4477013.1"/>
    <property type="molecule type" value="Genomic_DNA"/>
</dbReference>
<organism evidence="11 12">
    <name type="scientific">Thiovibrio frasassiensis</name>
    <dbReference type="NCBI Taxonomy" id="2984131"/>
    <lineage>
        <taxon>Bacteria</taxon>
        <taxon>Pseudomonadati</taxon>
        <taxon>Thermodesulfobacteriota</taxon>
        <taxon>Desulfobulbia</taxon>
        <taxon>Desulfobulbales</taxon>
        <taxon>Thiovibrionaceae</taxon>
        <taxon>Thiovibrio</taxon>
    </lineage>
</organism>
<accession>A0A9X4MK60</accession>
<feature type="transmembrane region" description="Helical" evidence="9">
    <location>
        <begin position="66"/>
        <end position="84"/>
    </location>
</feature>
<comment type="function">
    <text evidence="9">This protein specifically catalyzes the removal of signal peptides from prolipoproteins.</text>
</comment>
<keyword evidence="5 9" id="KW-0064">Aspartyl protease</keyword>
<keyword evidence="4 9" id="KW-0812">Transmembrane</keyword>
<keyword evidence="3 9" id="KW-0645">Protease</keyword>
<evidence type="ECO:0000313" key="12">
    <source>
        <dbReference type="Proteomes" id="UP001154240"/>
    </source>
</evidence>
<evidence type="ECO:0000256" key="4">
    <source>
        <dbReference type="ARBA" id="ARBA00022692"/>
    </source>
</evidence>
<feature type="active site" evidence="9">
    <location>
        <position position="123"/>
    </location>
</feature>
<dbReference type="PANTHER" id="PTHR33695:SF1">
    <property type="entry name" value="LIPOPROTEIN SIGNAL PEPTIDASE"/>
    <property type="match status" value="1"/>
</dbReference>
<evidence type="ECO:0000256" key="2">
    <source>
        <dbReference type="ARBA" id="ARBA00022475"/>
    </source>
</evidence>
<dbReference type="HAMAP" id="MF_00161">
    <property type="entry name" value="LspA"/>
    <property type="match status" value="1"/>
</dbReference>
<evidence type="ECO:0000256" key="6">
    <source>
        <dbReference type="ARBA" id="ARBA00022801"/>
    </source>
</evidence>
<dbReference type="Pfam" id="PF01252">
    <property type="entry name" value="Peptidase_A8"/>
    <property type="match status" value="1"/>
</dbReference>
<evidence type="ECO:0000256" key="3">
    <source>
        <dbReference type="ARBA" id="ARBA00022670"/>
    </source>
</evidence>
<evidence type="ECO:0000313" key="11">
    <source>
        <dbReference type="EMBL" id="MDG4477013.1"/>
    </source>
</evidence>